<evidence type="ECO:0000256" key="5">
    <source>
        <dbReference type="HAMAP-Rule" id="MF_01114"/>
    </source>
</evidence>
<dbReference type="InterPro" id="IPR053924">
    <property type="entry name" value="RecX_HTH_2nd"/>
</dbReference>
<comment type="subcellular location">
    <subcellularLocation>
        <location evidence="1 5">Cytoplasm</location>
    </subcellularLocation>
</comment>
<evidence type="ECO:0000259" key="6">
    <source>
        <dbReference type="Pfam" id="PF02631"/>
    </source>
</evidence>
<dbReference type="Gene3D" id="1.10.10.10">
    <property type="entry name" value="Winged helix-like DNA-binding domain superfamily/Winged helix DNA-binding domain"/>
    <property type="match status" value="3"/>
</dbReference>
<feature type="domain" description="RecX third three-helical" evidence="7">
    <location>
        <begin position="108"/>
        <end position="144"/>
    </location>
</feature>
<proteinExistence type="inferred from homology"/>
<dbReference type="InterPro" id="IPR036388">
    <property type="entry name" value="WH-like_DNA-bd_sf"/>
</dbReference>
<evidence type="ECO:0000256" key="2">
    <source>
        <dbReference type="ARBA" id="ARBA00009695"/>
    </source>
</evidence>
<dbReference type="PANTHER" id="PTHR33602">
    <property type="entry name" value="REGULATORY PROTEIN RECX FAMILY PROTEIN"/>
    <property type="match status" value="1"/>
</dbReference>
<dbReference type="PANTHER" id="PTHR33602:SF1">
    <property type="entry name" value="REGULATORY PROTEIN RECX FAMILY PROTEIN"/>
    <property type="match status" value="1"/>
</dbReference>
<feature type="domain" description="RecX second three-helical" evidence="6">
    <location>
        <begin position="56"/>
        <end position="95"/>
    </location>
</feature>
<sequence>MDQDELKEILNKSEKFLGLRLRSTAEVRFYFKYKKSHPGEVIDQLVNYLTESGFLDDLRFAKSWTQSRLAIGKGWGVIEQELRKKGVAKEIIREVKENLDDFDTTRAIDQAYEKALRKYGENNQKLIAYLGRRGFSYSQIKEAIKKEIN</sequence>
<dbReference type="Proteomes" id="UP000178964">
    <property type="component" value="Unassembled WGS sequence"/>
</dbReference>
<evidence type="ECO:0000256" key="4">
    <source>
        <dbReference type="ARBA" id="ARBA00022490"/>
    </source>
</evidence>
<evidence type="ECO:0000259" key="7">
    <source>
        <dbReference type="Pfam" id="PF21981"/>
    </source>
</evidence>
<dbReference type="InterPro" id="IPR053925">
    <property type="entry name" value="RecX_HTH_3rd"/>
</dbReference>
<keyword evidence="4 5" id="KW-0963">Cytoplasm</keyword>
<dbReference type="Pfam" id="PF02631">
    <property type="entry name" value="RecX_HTH2"/>
    <property type="match status" value="1"/>
</dbReference>
<dbReference type="InterPro" id="IPR003783">
    <property type="entry name" value="Regulatory_RecX"/>
</dbReference>
<dbReference type="STRING" id="1802627.A3A70_01280"/>
<evidence type="ECO:0000313" key="8">
    <source>
        <dbReference type="EMBL" id="OGC59786.1"/>
    </source>
</evidence>
<evidence type="ECO:0000256" key="3">
    <source>
        <dbReference type="ARBA" id="ARBA00018111"/>
    </source>
</evidence>
<name>A0A1F4VRF0_UNCKA</name>
<dbReference type="HAMAP" id="MF_01114">
    <property type="entry name" value="RecX"/>
    <property type="match status" value="1"/>
</dbReference>
<comment type="function">
    <text evidence="5">Modulates RecA activity.</text>
</comment>
<gene>
    <name evidence="5" type="primary">recX</name>
    <name evidence="8" type="ORF">A3A70_01280</name>
</gene>
<evidence type="ECO:0000313" key="9">
    <source>
        <dbReference type="Proteomes" id="UP000178964"/>
    </source>
</evidence>
<dbReference type="Pfam" id="PF21981">
    <property type="entry name" value="RecX_HTH3"/>
    <property type="match status" value="1"/>
</dbReference>
<organism evidence="8 9">
    <name type="scientific">candidate division WWE3 bacterium RIFCSPLOWO2_01_FULL_42_11</name>
    <dbReference type="NCBI Taxonomy" id="1802627"/>
    <lineage>
        <taxon>Bacteria</taxon>
        <taxon>Katanobacteria</taxon>
    </lineage>
</organism>
<comment type="caution">
    <text evidence="8">The sequence shown here is derived from an EMBL/GenBank/DDBJ whole genome shotgun (WGS) entry which is preliminary data.</text>
</comment>
<dbReference type="EMBL" id="MEVK01000008">
    <property type="protein sequence ID" value="OGC59786.1"/>
    <property type="molecule type" value="Genomic_DNA"/>
</dbReference>
<dbReference type="GO" id="GO:0006282">
    <property type="term" value="P:regulation of DNA repair"/>
    <property type="evidence" value="ECO:0007669"/>
    <property type="project" value="UniProtKB-UniRule"/>
</dbReference>
<accession>A0A1F4VRF0</accession>
<reference evidence="8 9" key="1">
    <citation type="journal article" date="2016" name="Nat. Commun.">
        <title>Thousands of microbial genomes shed light on interconnected biogeochemical processes in an aquifer system.</title>
        <authorList>
            <person name="Anantharaman K."/>
            <person name="Brown C.T."/>
            <person name="Hug L.A."/>
            <person name="Sharon I."/>
            <person name="Castelle C.J."/>
            <person name="Probst A.J."/>
            <person name="Thomas B.C."/>
            <person name="Singh A."/>
            <person name="Wilkins M.J."/>
            <person name="Karaoz U."/>
            <person name="Brodie E.L."/>
            <person name="Williams K.H."/>
            <person name="Hubbard S.S."/>
            <person name="Banfield J.F."/>
        </authorList>
    </citation>
    <scope>NUCLEOTIDE SEQUENCE [LARGE SCALE GENOMIC DNA]</scope>
</reference>
<dbReference type="AlphaFoldDB" id="A0A1F4VRF0"/>
<comment type="similarity">
    <text evidence="2 5">Belongs to the RecX family.</text>
</comment>
<evidence type="ECO:0000256" key="1">
    <source>
        <dbReference type="ARBA" id="ARBA00004496"/>
    </source>
</evidence>
<dbReference type="GO" id="GO:0005737">
    <property type="term" value="C:cytoplasm"/>
    <property type="evidence" value="ECO:0007669"/>
    <property type="project" value="UniProtKB-SubCell"/>
</dbReference>
<protein>
    <recommendedName>
        <fullName evidence="3 5">Regulatory protein RecX</fullName>
    </recommendedName>
</protein>